<dbReference type="InterPro" id="IPR017896">
    <property type="entry name" value="4Fe4S_Fe-S-bd"/>
</dbReference>
<dbReference type="InterPro" id="IPR017900">
    <property type="entry name" value="4Fe4S_Fe_S_CS"/>
</dbReference>
<proteinExistence type="inferred from homology"/>
<evidence type="ECO:0000256" key="5">
    <source>
        <dbReference type="ARBA" id="ARBA00022723"/>
    </source>
</evidence>
<dbReference type="InterPro" id="IPR034457">
    <property type="entry name" value="Organic_radical-activating"/>
</dbReference>
<dbReference type="InterPro" id="IPR001989">
    <property type="entry name" value="Radical_activat_CS"/>
</dbReference>
<evidence type="ECO:0000259" key="10">
    <source>
        <dbReference type="PROSITE" id="PS51379"/>
    </source>
</evidence>
<keyword evidence="5" id="KW-0479">Metal-binding</keyword>
<dbReference type="PIRSF" id="PIRSF000371">
    <property type="entry name" value="PFL_act_enz"/>
    <property type="match status" value="1"/>
</dbReference>
<feature type="domain" description="4Fe-4S ferredoxin-type" evidence="10">
    <location>
        <begin position="79"/>
        <end position="105"/>
    </location>
</feature>
<dbReference type="GO" id="GO:0016491">
    <property type="term" value="F:oxidoreductase activity"/>
    <property type="evidence" value="ECO:0007669"/>
    <property type="project" value="UniProtKB-KW"/>
</dbReference>
<dbReference type="SFLD" id="SFLDG01066">
    <property type="entry name" value="organic_radical-activating_enz"/>
    <property type="match status" value="1"/>
</dbReference>
<dbReference type="NCBIfam" id="TIGR02494">
    <property type="entry name" value="PFLE_PFLC"/>
    <property type="match status" value="1"/>
</dbReference>
<evidence type="ECO:0000256" key="8">
    <source>
        <dbReference type="ARBA" id="ARBA00023014"/>
    </source>
</evidence>
<evidence type="ECO:0000256" key="6">
    <source>
        <dbReference type="ARBA" id="ARBA00023002"/>
    </source>
</evidence>
<feature type="domain" description="4Fe-4S ferredoxin-type" evidence="10">
    <location>
        <begin position="47"/>
        <end position="76"/>
    </location>
</feature>
<accession>A0A174EX66</accession>
<keyword evidence="7" id="KW-0408">Iron</keyword>
<comment type="catalytic activity">
    <reaction evidence="9">
        <text>glycyl-[protein] + reduced [flavodoxin] + S-adenosyl-L-methionine = glycin-2-yl radical-[protein] + semiquinone [flavodoxin] + 5'-deoxyadenosine + L-methionine + H(+)</text>
        <dbReference type="Rhea" id="RHEA:61976"/>
        <dbReference type="Rhea" id="RHEA-COMP:10622"/>
        <dbReference type="Rhea" id="RHEA-COMP:14480"/>
        <dbReference type="Rhea" id="RHEA-COMP:15993"/>
        <dbReference type="Rhea" id="RHEA-COMP:15994"/>
        <dbReference type="ChEBI" id="CHEBI:15378"/>
        <dbReference type="ChEBI" id="CHEBI:17319"/>
        <dbReference type="ChEBI" id="CHEBI:29947"/>
        <dbReference type="ChEBI" id="CHEBI:32722"/>
        <dbReference type="ChEBI" id="CHEBI:57618"/>
        <dbReference type="ChEBI" id="CHEBI:57844"/>
        <dbReference type="ChEBI" id="CHEBI:59789"/>
        <dbReference type="ChEBI" id="CHEBI:140311"/>
    </reaction>
</comment>
<dbReference type="PANTHER" id="PTHR30352:SF4">
    <property type="entry name" value="PYRUVATE FORMATE-LYASE 2-ACTIVATING ENZYME"/>
    <property type="match status" value="1"/>
</dbReference>
<organism evidence="12 13">
    <name type="scientific">Blautia obeum</name>
    <dbReference type="NCBI Taxonomy" id="40520"/>
    <lineage>
        <taxon>Bacteria</taxon>
        <taxon>Bacillati</taxon>
        <taxon>Bacillota</taxon>
        <taxon>Clostridia</taxon>
        <taxon>Lachnospirales</taxon>
        <taxon>Lachnospiraceae</taxon>
        <taxon>Blautia</taxon>
    </lineage>
</organism>
<dbReference type="AlphaFoldDB" id="A0A174EX66"/>
<dbReference type="RefSeq" id="WP_055066269.1">
    <property type="nucleotide sequence ID" value="NZ_CYZD01000010.1"/>
</dbReference>
<reference evidence="12 13" key="1">
    <citation type="submission" date="2015-09" db="EMBL/GenBank/DDBJ databases">
        <authorList>
            <consortium name="Pathogen Informatics"/>
        </authorList>
    </citation>
    <scope>NUCLEOTIDE SEQUENCE [LARGE SCALE GENOMIC DNA]</scope>
    <source>
        <strain evidence="12 13">2789STDY5608837</strain>
    </source>
</reference>
<sequence>MKQKLLVSQIQNFSLHDGPGIRTTVFLQGCNLRCKWCHNPETWKKKSILSYTENKCIGCGQCIEICPSGAQQIQNGQHIYERTLCTVCGKCVEICCTEALEIVGSYYSVEELSELLLRDRRLYEISEGGVTFSGGEPMMQAEILYDLCNRLQKEHISVAFETALAFPWKVIHRMTECADLFLVDFKMFDNEKHKEYTGTENTLIKENLKKLVNYRPIMIRLPIIKGINDEIENAVATADFFAALGRNIKSVEFLPYHDFGVEKAKHVGVNQQMFEAPDEKQLELLKEVYRSKKIDVVE</sequence>
<feature type="domain" description="Radical SAM core" evidence="11">
    <location>
        <begin position="16"/>
        <end position="295"/>
    </location>
</feature>
<dbReference type="Gene3D" id="3.20.20.70">
    <property type="entry name" value="Aldolase class I"/>
    <property type="match status" value="1"/>
</dbReference>
<dbReference type="EC" id="1.97.1.-" evidence="12"/>
<keyword evidence="8" id="KW-0411">Iron-sulfur</keyword>
<name>A0A174EX66_9FIRM</name>
<dbReference type="InterPro" id="IPR013785">
    <property type="entry name" value="Aldolase_TIM"/>
</dbReference>
<dbReference type="GO" id="GO:0046872">
    <property type="term" value="F:metal ion binding"/>
    <property type="evidence" value="ECO:0007669"/>
    <property type="project" value="UniProtKB-KW"/>
</dbReference>
<dbReference type="GO" id="GO:0051539">
    <property type="term" value="F:4 iron, 4 sulfur cluster binding"/>
    <property type="evidence" value="ECO:0007669"/>
    <property type="project" value="UniProtKB-KW"/>
</dbReference>
<keyword evidence="4" id="KW-0949">S-adenosyl-L-methionine</keyword>
<evidence type="ECO:0000259" key="11">
    <source>
        <dbReference type="PROSITE" id="PS51918"/>
    </source>
</evidence>
<dbReference type="InterPro" id="IPR007197">
    <property type="entry name" value="rSAM"/>
</dbReference>
<dbReference type="PROSITE" id="PS01087">
    <property type="entry name" value="RADICAL_ACTIVATING"/>
    <property type="match status" value="1"/>
</dbReference>
<dbReference type="PROSITE" id="PS00198">
    <property type="entry name" value="4FE4S_FER_1"/>
    <property type="match status" value="1"/>
</dbReference>
<evidence type="ECO:0000256" key="7">
    <source>
        <dbReference type="ARBA" id="ARBA00023004"/>
    </source>
</evidence>
<protein>
    <submittedName>
        <fullName evidence="12">4-hydroxyphenylacetate decarboxylase activating enzyme</fullName>
        <ecNumber evidence="12">1.97.1.-</ecNumber>
    </submittedName>
</protein>
<dbReference type="InterPro" id="IPR012839">
    <property type="entry name" value="Organic_radical_activase"/>
</dbReference>
<dbReference type="Proteomes" id="UP000095409">
    <property type="component" value="Unassembled WGS sequence"/>
</dbReference>
<evidence type="ECO:0000313" key="13">
    <source>
        <dbReference type="Proteomes" id="UP000095409"/>
    </source>
</evidence>
<dbReference type="SFLD" id="SFLDS00029">
    <property type="entry name" value="Radical_SAM"/>
    <property type="match status" value="1"/>
</dbReference>
<dbReference type="PROSITE" id="PS51379">
    <property type="entry name" value="4FE4S_FER_2"/>
    <property type="match status" value="2"/>
</dbReference>
<comment type="similarity">
    <text evidence="2">Belongs to the organic radical-activating enzymes family.</text>
</comment>
<dbReference type="PROSITE" id="PS51918">
    <property type="entry name" value="RADICAL_SAM"/>
    <property type="match status" value="1"/>
</dbReference>
<keyword evidence="3" id="KW-0004">4Fe-4S</keyword>
<comment type="cofactor">
    <cofactor evidence="1">
        <name>[4Fe-4S] cluster</name>
        <dbReference type="ChEBI" id="CHEBI:49883"/>
    </cofactor>
</comment>
<evidence type="ECO:0000256" key="2">
    <source>
        <dbReference type="ARBA" id="ARBA00009777"/>
    </source>
</evidence>
<evidence type="ECO:0000256" key="1">
    <source>
        <dbReference type="ARBA" id="ARBA00001966"/>
    </source>
</evidence>
<gene>
    <name evidence="12" type="primary">hpdA_2</name>
    <name evidence="12" type="ORF">ERS852394_02156</name>
</gene>
<dbReference type="InterPro" id="IPR058240">
    <property type="entry name" value="rSAM_sf"/>
</dbReference>
<keyword evidence="6 12" id="KW-0560">Oxidoreductase</keyword>
<evidence type="ECO:0000313" key="12">
    <source>
        <dbReference type="EMBL" id="CUO42061.1"/>
    </source>
</evidence>
<evidence type="ECO:0000256" key="9">
    <source>
        <dbReference type="ARBA" id="ARBA00047365"/>
    </source>
</evidence>
<dbReference type="SUPFAM" id="SSF102114">
    <property type="entry name" value="Radical SAM enzymes"/>
    <property type="match status" value="1"/>
</dbReference>
<dbReference type="SFLD" id="SFLDG01118">
    <property type="entry name" value="activating_enzymes__group_2"/>
    <property type="match status" value="1"/>
</dbReference>
<dbReference type="InterPro" id="IPR040074">
    <property type="entry name" value="BssD/PflA/YjjW"/>
</dbReference>
<evidence type="ECO:0000256" key="3">
    <source>
        <dbReference type="ARBA" id="ARBA00022485"/>
    </source>
</evidence>
<evidence type="ECO:0000256" key="4">
    <source>
        <dbReference type="ARBA" id="ARBA00022691"/>
    </source>
</evidence>
<dbReference type="PANTHER" id="PTHR30352">
    <property type="entry name" value="PYRUVATE FORMATE-LYASE-ACTIVATING ENZYME"/>
    <property type="match status" value="1"/>
</dbReference>
<dbReference type="EMBL" id="CYZD01000010">
    <property type="protein sequence ID" value="CUO42061.1"/>
    <property type="molecule type" value="Genomic_DNA"/>
</dbReference>
<dbReference type="SUPFAM" id="SSF54862">
    <property type="entry name" value="4Fe-4S ferredoxins"/>
    <property type="match status" value="1"/>
</dbReference>
<dbReference type="Gene3D" id="3.30.70.20">
    <property type="match status" value="1"/>
</dbReference>
<dbReference type="Pfam" id="PF13353">
    <property type="entry name" value="Fer4_12"/>
    <property type="match status" value="1"/>
</dbReference>